<dbReference type="PANTHER" id="PTHR34504:SF2">
    <property type="entry name" value="UPF0150 PROTEIN SSL0259"/>
    <property type="match status" value="1"/>
</dbReference>
<evidence type="ECO:0000313" key="3">
    <source>
        <dbReference type="Proteomes" id="UP000663722"/>
    </source>
</evidence>
<reference evidence="2" key="1">
    <citation type="journal article" date="2021" name="Microb. Physiol.">
        <title>Proteogenomic Insights into the Physiology of Marine, Sulfate-Reducing, Filamentous Desulfonema limicola and Desulfonema magnum.</title>
        <authorList>
            <person name="Schnaars V."/>
            <person name="Wohlbrand L."/>
            <person name="Scheve S."/>
            <person name="Hinrichs C."/>
            <person name="Reinhardt R."/>
            <person name="Rabus R."/>
        </authorList>
    </citation>
    <scope>NUCLEOTIDE SEQUENCE</scope>
    <source>
        <strain evidence="2">4be13</strain>
    </source>
</reference>
<dbReference type="KEGG" id="dmm:dnm_020560"/>
<dbReference type="RefSeq" id="WP_207681846.1">
    <property type="nucleotide sequence ID" value="NZ_CP061800.1"/>
</dbReference>
<dbReference type="Pfam" id="PF15919">
    <property type="entry name" value="HicB_lk_antitox"/>
    <property type="match status" value="1"/>
</dbReference>
<dbReference type="InterPro" id="IPR031807">
    <property type="entry name" value="HicB-like"/>
</dbReference>
<gene>
    <name evidence="2" type="ORF">dnm_020560</name>
</gene>
<dbReference type="Proteomes" id="UP000663722">
    <property type="component" value="Chromosome"/>
</dbReference>
<feature type="domain" description="HicB-like antitoxin of toxin-antitoxin system" evidence="1">
    <location>
        <begin position="4"/>
        <end position="83"/>
    </location>
</feature>
<protein>
    <submittedName>
        <fullName evidence="2">Toxin-antitoxin system, antitoxin component, HicB-like</fullName>
    </submittedName>
</protein>
<dbReference type="PANTHER" id="PTHR34504">
    <property type="entry name" value="ANTITOXIN HICB"/>
    <property type="match status" value="1"/>
</dbReference>
<dbReference type="AlphaFoldDB" id="A0A975GMR1"/>
<organism evidence="2 3">
    <name type="scientific">Desulfonema magnum</name>
    <dbReference type="NCBI Taxonomy" id="45655"/>
    <lineage>
        <taxon>Bacteria</taxon>
        <taxon>Pseudomonadati</taxon>
        <taxon>Thermodesulfobacteriota</taxon>
        <taxon>Desulfobacteria</taxon>
        <taxon>Desulfobacterales</taxon>
        <taxon>Desulfococcaceae</taxon>
        <taxon>Desulfonema</taxon>
    </lineage>
</organism>
<evidence type="ECO:0000259" key="1">
    <source>
        <dbReference type="Pfam" id="PF15919"/>
    </source>
</evidence>
<dbReference type="InterPro" id="IPR035069">
    <property type="entry name" value="TTHA1013/TTHA0281-like"/>
</dbReference>
<evidence type="ECO:0000313" key="2">
    <source>
        <dbReference type="EMBL" id="QTA86038.1"/>
    </source>
</evidence>
<accession>A0A975GMR1</accession>
<dbReference type="EMBL" id="CP061800">
    <property type="protein sequence ID" value="QTA86038.1"/>
    <property type="molecule type" value="Genomic_DNA"/>
</dbReference>
<dbReference type="Gene3D" id="3.30.160.250">
    <property type="match status" value="1"/>
</dbReference>
<name>A0A975GMR1_9BACT</name>
<keyword evidence="3" id="KW-1185">Reference proteome</keyword>
<dbReference type="SUPFAM" id="SSF143100">
    <property type="entry name" value="TTHA1013/TTHA0281-like"/>
    <property type="match status" value="1"/>
</dbReference>
<proteinExistence type="predicted"/>
<sequence>MMRYLIVLEPTESGFAVQVPDLAIITFGKTVEDARHVAAEAVKINLEAYREAGMAVPEKEPLQKHLENPDFAELLFAFVEVSKSATPIAA</sequence>
<dbReference type="InterPro" id="IPR051404">
    <property type="entry name" value="TA_system_antitoxin"/>
</dbReference>